<keyword evidence="2" id="KW-1185">Reference proteome</keyword>
<dbReference type="EMBL" id="LT629792">
    <property type="protein sequence ID" value="SDU07467.1"/>
    <property type="molecule type" value="Genomic_DNA"/>
</dbReference>
<gene>
    <name evidence="1" type="ORF">SAMN04489714_2007</name>
</gene>
<proteinExistence type="predicted"/>
<name>A0ABY0VC44_9ACTO</name>
<dbReference type="Proteomes" id="UP000198976">
    <property type="component" value="Chromosome I"/>
</dbReference>
<reference evidence="1 2" key="1">
    <citation type="submission" date="2016-10" db="EMBL/GenBank/DDBJ databases">
        <authorList>
            <person name="Varghese N."/>
            <person name="Submissions S."/>
        </authorList>
    </citation>
    <scope>NUCLEOTIDE SEQUENCE [LARGE SCALE GENOMIC DNA]</scope>
    <source>
        <strain evidence="1 2">DSM 9169</strain>
    </source>
</reference>
<evidence type="ECO:0000313" key="1">
    <source>
        <dbReference type="EMBL" id="SDU07467.1"/>
    </source>
</evidence>
<evidence type="ECO:0008006" key="3">
    <source>
        <dbReference type="Google" id="ProtNLM"/>
    </source>
</evidence>
<sequence>MGMKIGLALGLGVGYVLGTRAGRERYEKIKAAAHKLREQPFVSRPLDNAGQRVSEAVRTGGERVTDKVADAVKERLFGTPTSTYEYVDVEVEEE</sequence>
<organism evidence="1 2">
    <name type="scientific">Schaalia radingae</name>
    <dbReference type="NCBI Taxonomy" id="131110"/>
    <lineage>
        <taxon>Bacteria</taxon>
        <taxon>Bacillati</taxon>
        <taxon>Actinomycetota</taxon>
        <taxon>Actinomycetes</taxon>
        <taxon>Actinomycetales</taxon>
        <taxon>Actinomycetaceae</taxon>
        <taxon>Schaalia</taxon>
    </lineage>
</organism>
<accession>A0ABY0VC44</accession>
<protein>
    <recommendedName>
        <fullName evidence="3">YtxH-like protein</fullName>
    </recommendedName>
</protein>
<dbReference type="RefSeq" id="WP_058237509.1">
    <property type="nucleotide sequence ID" value="NZ_LT629792.1"/>
</dbReference>
<evidence type="ECO:0000313" key="2">
    <source>
        <dbReference type="Proteomes" id="UP000198976"/>
    </source>
</evidence>